<dbReference type="AlphaFoldDB" id="A0A654A6S5"/>
<evidence type="ECO:0000313" key="1">
    <source>
        <dbReference type="EMBL" id="VXC62601.1"/>
    </source>
</evidence>
<proteinExistence type="predicted"/>
<dbReference type="Proteomes" id="UP000437562">
    <property type="component" value="Unassembled WGS sequence"/>
</dbReference>
<reference evidence="1 2" key="1">
    <citation type="submission" date="2019-10" db="EMBL/GenBank/DDBJ databases">
        <authorList>
            <person name="Karimi E."/>
        </authorList>
    </citation>
    <scope>NUCLEOTIDE SEQUENCE [LARGE SCALE GENOMIC DNA]</scope>
    <source>
        <strain evidence="1">Bacillus sp. 71</strain>
    </source>
</reference>
<evidence type="ECO:0000313" key="2">
    <source>
        <dbReference type="Proteomes" id="UP000437562"/>
    </source>
</evidence>
<evidence type="ECO:0008006" key="3">
    <source>
        <dbReference type="Google" id="ProtNLM"/>
    </source>
</evidence>
<sequence length="48" mass="5722">MGLLALTKHFNYIVVYFSDNGSQYTDILRRTIENRIVNYFTIFPITVY</sequence>
<organism evidence="1 2">
    <name type="scientific">Bacillus mycoides</name>
    <dbReference type="NCBI Taxonomy" id="1405"/>
    <lineage>
        <taxon>Bacteria</taxon>
        <taxon>Bacillati</taxon>
        <taxon>Bacillota</taxon>
        <taxon>Bacilli</taxon>
        <taxon>Bacillales</taxon>
        <taxon>Bacillaceae</taxon>
        <taxon>Bacillus</taxon>
        <taxon>Bacillus cereus group</taxon>
    </lineage>
</organism>
<accession>A0A654A6S5</accession>
<gene>
    <name evidence="1" type="ORF">BACI71_40468</name>
</gene>
<dbReference type="EMBL" id="CABWMC010000029">
    <property type="protein sequence ID" value="VXC62601.1"/>
    <property type="molecule type" value="Genomic_DNA"/>
</dbReference>
<name>A0A654A6S5_BACMY</name>
<protein>
    <recommendedName>
        <fullName evidence="3">Transposase</fullName>
    </recommendedName>
</protein>